<reference evidence="1" key="1">
    <citation type="submission" date="2021-01" db="EMBL/GenBank/DDBJ databases">
        <authorList>
            <person name="Corre E."/>
            <person name="Pelletier E."/>
            <person name="Niang G."/>
            <person name="Scheremetjew M."/>
            <person name="Finn R."/>
            <person name="Kale V."/>
            <person name="Holt S."/>
            <person name="Cochrane G."/>
            <person name="Meng A."/>
            <person name="Brown T."/>
            <person name="Cohen L."/>
        </authorList>
    </citation>
    <scope>NUCLEOTIDE SEQUENCE</scope>
    <source>
        <strain evidence="1">CCMP3278</strain>
    </source>
</reference>
<gene>
    <name evidence="1" type="ORF">TOLI1172_LOCUS9822</name>
</gene>
<evidence type="ECO:0000313" key="1">
    <source>
        <dbReference type="EMBL" id="CAD8825423.1"/>
    </source>
</evidence>
<sequence length="109" mass="12094">MIGYEGFSGWVFHLWRSPGGDEVCIRGTILVFEVSANSCGYPRKSSMTLALGLNCVDGERRPFVSYIAPLNTVPDEFTYGTYSFMVVRIFTFAPNPLSSPRIASAWSLL</sequence>
<accession>A0A7S0ZLZ1</accession>
<dbReference type="EMBL" id="HBFP01013589">
    <property type="protein sequence ID" value="CAD8825423.1"/>
    <property type="molecule type" value="Transcribed_RNA"/>
</dbReference>
<proteinExistence type="predicted"/>
<organism evidence="1">
    <name type="scientific">Timspurckia oligopyrenoides</name>
    <dbReference type="NCBI Taxonomy" id="708627"/>
    <lineage>
        <taxon>Eukaryota</taxon>
        <taxon>Rhodophyta</taxon>
        <taxon>Bangiophyceae</taxon>
        <taxon>Porphyridiales</taxon>
        <taxon>Porphyridiaceae</taxon>
        <taxon>Timspurckia</taxon>
    </lineage>
</organism>
<dbReference type="AlphaFoldDB" id="A0A7S0ZLZ1"/>
<name>A0A7S0ZLZ1_9RHOD</name>
<protein>
    <submittedName>
        <fullName evidence="1">Uncharacterized protein</fullName>
    </submittedName>
</protein>